<dbReference type="PANTHER" id="PTHR23521:SF3">
    <property type="entry name" value="MFS TRANSPORTER"/>
    <property type="match status" value="1"/>
</dbReference>
<feature type="transmembrane region" description="Helical" evidence="6">
    <location>
        <begin position="131"/>
        <end position="150"/>
    </location>
</feature>
<gene>
    <name evidence="8" type="ORF">SAMN05216200_11248</name>
</gene>
<comment type="subcellular location">
    <subcellularLocation>
        <location evidence="1">Membrane</location>
    </subcellularLocation>
</comment>
<name>A0A1M7U054_9RHOB</name>
<proteinExistence type="predicted"/>
<feature type="transmembrane region" description="Helical" evidence="6">
    <location>
        <begin position="156"/>
        <end position="179"/>
    </location>
</feature>
<accession>A0A1M7U054</accession>
<keyword evidence="2 6" id="KW-0812">Transmembrane</keyword>
<dbReference type="Pfam" id="PF00083">
    <property type="entry name" value="Sugar_tr"/>
    <property type="match status" value="1"/>
</dbReference>
<dbReference type="AlphaFoldDB" id="A0A1M7U054"/>
<keyword evidence="9" id="KW-1185">Reference proteome</keyword>
<dbReference type="InterPro" id="IPR036259">
    <property type="entry name" value="MFS_trans_sf"/>
</dbReference>
<dbReference type="InterPro" id="IPR011701">
    <property type="entry name" value="MFS"/>
</dbReference>
<dbReference type="InterPro" id="IPR047200">
    <property type="entry name" value="MFS_YcaD-like"/>
</dbReference>
<organism evidence="8 9">
    <name type="scientific">Oceanicella actignis</name>
    <dbReference type="NCBI Taxonomy" id="1189325"/>
    <lineage>
        <taxon>Bacteria</taxon>
        <taxon>Pseudomonadati</taxon>
        <taxon>Pseudomonadota</taxon>
        <taxon>Alphaproteobacteria</taxon>
        <taxon>Rhodobacterales</taxon>
        <taxon>Paracoccaceae</taxon>
        <taxon>Oceanicella</taxon>
    </lineage>
</organism>
<evidence type="ECO:0000256" key="5">
    <source>
        <dbReference type="SAM" id="MobiDB-lite"/>
    </source>
</evidence>
<dbReference type="InterPro" id="IPR020846">
    <property type="entry name" value="MFS_dom"/>
</dbReference>
<feature type="transmembrane region" description="Helical" evidence="6">
    <location>
        <begin position="235"/>
        <end position="257"/>
    </location>
</feature>
<dbReference type="SUPFAM" id="SSF103473">
    <property type="entry name" value="MFS general substrate transporter"/>
    <property type="match status" value="1"/>
</dbReference>
<feature type="region of interest" description="Disordered" evidence="5">
    <location>
        <begin position="409"/>
        <end position="430"/>
    </location>
</feature>
<dbReference type="CDD" id="cd17477">
    <property type="entry name" value="MFS_YcaD_like"/>
    <property type="match status" value="1"/>
</dbReference>
<feature type="transmembrane region" description="Helical" evidence="6">
    <location>
        <begin position="43"/>
        <end position="61"/>
    </location>
</feature>
<dbReference type="OrthoDB" id="9810614at2"/>
<evidence type="ECO:0000256" key="3">
    <source>
        <dbReference type="ARBA" id="ARBA00022989"/>
    </source>
</evidence>
<evidence type="ECO:0000313" key="8">
    <source>
        <dbReference type="EMBL" id="SHN76359.1"/>
    </source>
</evidence>
<protein>
    <submittedName>
        <fullName evidence="8">Predicted arabinose efflux permease, MFS family</fullName>
    </submittedName>
</protein>
<dbReference type="GO" id="GO:0005886">
    <property type="term" value="C:plasma membrane"/>
    <property type="evidence" value="ECO:0007669"/>
    <property type="project" value="TreeGrafter"/>
</dbReference>
<feature type="transmembrane region" description="Helical" evidence="6">
    <location>
        <begin position="200"/>
        <end position="223"/>
    </location>
</feature>
<feature type="transmembrane region" description="Helical" evidence="6">
    <location>
        <begin position="264"/>
        <end position="285"/>
    </location>
</feature>
<dbReference type="Pfam" id="PF07690">
    <property type="entry name" value="MFS_1"/>
    <property type="match status" value="1"/>
</dbReference>
<evidence type="ECO:0000313" key="9">
    <source>
        <dbReference type="Proteomes" id="UP000184066"/>
    </source>
</evidence>
<evidence type="ECO:0000256" key="6">
    <source>
        <dbReference type="SAM" id="Phobius"/>
    </source>
</evidence>
<dbReference type="GO" id="GO:0022857">
    <property type="term" value="F:transmembrane transporter activity"/>
    <property type="evidence" value="ECO:0007669"/>
    <property type="project" value="InterPro"/>
</dbReference>
<feature type="transmembrane region" description="Helical" evidence="6">
    <location>
        <begin position="353"/>
        <end position="372"/>
    </location>
</feature>
<dbReference type="InterPro" id="IPR005828">
    <property type="entry name" value="MFS_sugar_transport-like"/>
</dbReference>
<dbReference type="RefSeq" id="WP_072748350.1">
    <property type="nucleotide sequence ID" value="NZ_FOHL01000011.1"/>
</dbReference>
<reference evidence="8 9" key="1">
    <citation type="submission" date="2016-12" db="EMBL/GenBank/DDBJ databases">
        <authorList>
            <person name="Song W.-J."/>
            <person name="Kurnit D.M."/>
        </authorList>
    </citation>
    <scope>NUCLEOTIDE SEQUENCE [LARGE SCALE GENOMIC DNA]</scope>
    <source>
        <strain evidence="8 9">CGMCC 1.10808</strain>
    </source>
</reference>
<dbReference type="Gene3D" id="1.20.1250.20">
    <property type="entry name" value="MFS general substrate transporter like domains"/>
    <property type="match status" value="2"/>
</dbReference>
<sequence>MLSILSNSWALLFGMFLLMLGNGMQGTLLGLRGAIEGFSVDEMAYVMSAYFLGFLGGSRLTPLLIRRVGHVRVFAAMASIISAVFVLYALAPSVLGWALMRLVVGFCFSAVYVVAESWLNDSATNETRGQLLSIYMIVQMVGIVTAQFAINLGDPAGYELFIVISVAVSLSFAPILLSVSPAPVFKASKPMSFRRLYESSPLGCVGTFFLGAVFSAMFGMSAVYGAEAGLTTRQISIFVAAIYVGGLVFQYPVGWLSDRVDRRLLIIGVTAVAALSAAGAMASGGRFEAQVAAAFMIGGMANPLYSLLIAYTNDFLDPEDMASAAGGLIFINGVGAVSGPVLIGYAMSAFGTLAYFGFMGAVMGAITLYALYRMTQRPSVPVDETIAYAPVAPTASAVVVELAQEYAVEQSEAHDAEQAEAEKAEERQIP</sequence>
<dbReference type="Proteomes" id="UP000184066">
    <property type="component" value="Unassembled WGS sequence"/>
</dbReference>
<feature type="compositionally biased region" description="Basic and acidic residues" evidence="5">
    <location>
        <begin position="411"/>
        <end position="430"/>
    </location>
</feature>
<dbReference type="PROSITE" id="PS50850">
    <property type="entry name" value="MFS"/>
    <property type="match status" value="1"/>
</dbReference>
<feature type="transmembrane region" description="Helical" evidence="6">
    <location>
        <begin position="73"/>
        <end position="91"/>
    </location>
</feature>
<feature type="transmembrane region" description="Helical" evidence="6">
    <location>
        <begin position="291"/>
        <end position="312"/>
    </location>
</feature>
<feature type="transmembrane region" description="Helical" evidence="6">
    <location>
        <begin position="97"/>
        <end position="119"/>
    </location>
</feature>
<dbReference type="PANTHER" id="PTHR23521">
    <property type="entry name" value="TRANSPORTER MFS SUPERFAMILY"/>
    <property type="match status" value="1"/>
</dbReference>
<keyword evidence="4 6" id="KW-0472">Membrane</keyword>
<dbReference type="EMBL" id="FRDL01000012">
    <property type="protein sequence ID" value="SHN76359.1"/>
    <property type="molecule type" value="Genomic_DNA"/>
</dbReference>
<evidence type="ECO:0000256" key="1">
    <source>
        <dbReference type="ARBA" id="ARBA00004370"/>
    </source>
</evidence>
<evidence type="ECO:0000256" key="4">
    <source>
        <dbReference type="ARBA" id="ARBA00023136"/>
    </source>
</evidence>
<feature type="domain" description="Major facilitator superfamily (MFS) profile" evidence="7">
    <location>
        <begin position="7"/>
        <end position="378"/>
    </location>
</feature>
<evidence type="ECO:0000259" key="7">
    <source>
        <dbReference type="PROSITE" id="PS50850"/>
    </source>
</evidence>
<keyword evidence="3 6" id="KW-1133">Transmembrane helix</keyword>
<dbReference type="STRING" id="1189325.SAMN04488119_11149"/>
<feature type="transmembrane region" description="Helical" evidence="6">
    <location>
        <begin position="324"/>
        <end position="347"/>
    </location>
</feature>
<evidence type="ECO:0000256" key="2">
    <source>
        <dbReference type="ARBA" id="ARBA00022692"/>
    </source>
</evidence>